<name>A0ABR7JJR2_9FIRM</name>
<evidence type="ECO:0000256" key="1">
    <source>
        <dbReference type="ARBA" id="ARBA00022729"/>
    </source>
</evidence>
<evidence type="ECO:0000259" key="2">
    <source>
        <dbReference type="Pfam" id="PF02608"/>
    </source>
</evidence>
<dbReference type="EMBL" id="JACRWE010000001">
    <property type="protein sequence ID" value="MBC5995162.1"/>
    <property type="molecule type" value="Genomic_DNA"/>
</dbReference>
<proteinExistence type="predicted"/>
<keyword evidence="1" id="KW-0732">Signal</keyword>
<sequence>MTSAIKRVDNIVYNNVKDLKEGNFKGGEVSVYGLKEDDVGIAVTTKKLVNKDILRFVEVGYNKLK</sequence>
<dbReference type="RefSeq" id="WP_187127822.1">
    <property type="nucleotide sequence ID" value="NZ_JACRWE010000001.1"/>
</dbReference>
<evidence type="ECO:0000313" key="4">
    <source>
        <dbReference type="Proteomes" id="UP000609849"/>
    </source>
</evidence>
<evidence type="ECO:0000313" key="3">
    <source>
        <dbReference type="EMBL" id="MBC5995162.1"/>
    </source>
</evidence>
<dbReference type="Gene3D" id="3.40.50.2300">
    <property type="match status" value="2"/>
</dbReference>
<dbReference type="Pfam" id="PF02608">
    <property type="entry name" value="Bmp"/>
    <property type="match status" value="1"/>
</dbReference>
<keyword evidence="4" id="KW-1185">Reference proteome</keyword>
<comment type="caution">
    <text evidence="3">The sequence shown here is derived from an EMBL/GenBank/DDBJ whole genome shotgun (WGS) entry which is preliminary data.</text>
</comment>
<organism evidence="3 4">
    <name type="scientific">Romboutsia faecis</name>
    <dbReference type="NCBI Taxonomy" id="2764597"/>
    <lineage>
        <taxon>Bacteria</taxon>
        <taxon>Bacillati</taxon>
        <taxon>Bacillota</taxon>
        <taxon>Clostridia</taxon>
        <taxon>Peptostreptococcales</taxon>
        <taxon>Peptostreptococcaceae</taxon>
        <taxon>Romboutsia</taxon>
    </lineage>
</organism>
<dbReference type="InterPro" id="IPR003760">
    <property type="entry name" value="PnrA-like"/>
</dbReference>
<reference evidence="3 4" key="1">
    <citation type="submission" date="2020-08" db="EMBL/GenBank/DDBJ databases">
        <authorList>
            <person name="Liu C."/>
            <person name="Sun Q."/>
        </authorList>
    </citation>
    <scope>NUCLEOTIDE SEQUENCE [LARGE SCALE GENOMIC DNA]</scope>
    <source>
        <strain evidence="3 4">NSJ-18</strain>
    </source>
</reference>
<gene>
    <name evidence="3" type="ORF">H8923_00175</name>
</gene>
<feature type="domain" description="ABC transporter substrate-binding protein PnrA-like" evidence="2">
    <location>
        <begin position="2"/>
        <end position="52"/>
    </location>
</feature>
<accession>A0ABR7JJR2</accession>
<protein>
    <submittedName>
        <fullName evidence="3">BMP family ABC transporter substrate-binding protein</fullName>
    </submittedName>
</protein>
<dbReference type="Proteomes" id="UP000609849">
    <property type="component" value="Unassembled WGS sequence"/>
</dbReference>